<comment type="caution">
    <text evidence="4">The sequence shown here is derived from an EMBL/GenBank/DDBJ whole genome shotgun (WGS) entry which is preliminary data.</text>
</comment>
<comment type="similarity">
    <text evidence="1 2">Belongs to the anti-sigma-factor antagonist family.</text>
</comment>
<evidence type="ECO:0000256" key="1">
    <source>
        <dbReference type="ARBA" id="ARBA00009013"/>
    </source>
</evidence>
<dbReference type="SUPFAM" id="SSF52091">
    <property type="entry name" value="SpoIIaa-like"/>
    <property type="match status" value="1"/>
</dbReference>
<dbReference type="PANTHER" id="PTHR33495">
    <property type="entry name" value="ANTI-SIGMA FACTOR ANTAGONIST TM_1081-RELATED-RELATED"/>
    <property type="match status" value="1"/>
</dbReference>
<dbReference type="Pfam" id="PF01740">
    <property type="entry name" value="STAS"/>
    <property type="match status" value="1"/>
</dbReference>
<dbReference type="EMBL" id="JAPWIE010000005">
    <property type="protein sequence ID" value="MCZ4551822.1"/>
    <property type="molecule type" value="Genomic_DNA"/>
</dbReference>
<reference evidence="4" key="1">
    <citation type="submission" date="2022-12" db="EMBL/GenBank/DDBJ databases">
        <authorList>
            <person name="Krivoruchko A.V."/>
            <person name="Elkin A."/>
        </authorList>
    </citation>
    <scope>NUCLEOTIDE SEQUENCE</scope>
    <source>
        <strain evidence="4">IEGM 1388</strain>
    </source>
</reference>
<dbReference type="InterPro" id="IPR002645">
    <property type="entry name" value="STAS_dom"/>
</dbReference>
<dbReference type="InterPro" id="IPR003658">
    <property type="entry name" value="Anti-sigma_ant"/>
</dbReference>
<protein>
    <recommendedName>
        <fullName evidence="2">Anti-sigma factor antagonist</fullName>
    </recommendedName>
</protein>
<dbReference type="NCBIfam" id="TIGR00377">
    <property type="entry name" value="ant_ant_sig"/>
    <property type="match status" value="1"/>
</dbReference>
<dbReference type="InterPro" id="IPR036513">
    <property type="entry name" value="STAS_dom_sf"/>
</dbReference>
<organism evidence="4 5">
    <name type="scientific">Gordonia rubripertincta</name>
    <name type="common">Rhodococcus corallinus</name>
    <dbReference type="NCBI Taxonomy" id="36822"/>
    <lineage>
        <taxon>Bacteria</taxon>
        <taxon>Bacillati</taxon>
        <taxon>Actinomycetota</taxon>
        <taxon>Actinomycetes</taxon>
        <taxon>Mycobacteriales</taxon>
        <taxon>Gordoniaceae</taxon>
        <taxon>Gordonia</taxon>
    </lineage>
</organism>
<dbReference type="Proteomes" id="UP001067235">
    <property type="component" value="Unassembled WGS sequence"/>
</dbReference>
<evidence type="ECO:0000313" key="4">
    <source>
        <dbReference type="EMBL" id="MCZ4551822.1"/>
    </source>
</evidence>
<dbReference type="RefSeq" id="WP_301572720.1">
    <property type="nucleotide sequence ID" value="NZ_JAPWIE010000005.1"/>
</dbReference>
<dbReference type="CDD" id="cd07043">
    <property type="entry name" value="STAS_anti-anti-sigma_factors"/>
    <property type="match status" value="1"/>
</dbReference>
<evidence type="ECO:0000259" key="3">
    <source>
        <dbReference type="PROSITE" id="PS50801"/>
    </source>
</evidence>
<sequence>MSFAHDGSAQLVVERTTTVHTQSSALISKSNTLKPFKGAALGVITLQRQGTTILSVSGEIDLLTAPQLTEAVLEALKAESRCLIIDLTGTTFLSSAGMQVLIDAQSAMSPSGHLGIVANGPATAGTMKLIGLDRILTISSTVDAAITTYIHADRDDTESLIA</sequence>
<evidence type="ECO:0000256" key="2">
    <source>
        <dbReference type="RuleBase" id="RU003749"/>
    </source>
</evidence>
<feature type="domain" description="STAS" evidence="3">
    <location>
        <begin position="41"/>
        <end position="149"/>
    </location>
</feature>
<name>A0ABT4MXU7_GORRU</name>
<evidence type="ECO:0000313" key="5">
    <source>
        <dbReference type="Proteomes" id="UP001067235"/>
    </source>
</evidence>
<keyword evidence="5" id="KW-1185">Reference proteome</keyword>
<dbReference type="Gene3D" id="3.30.750.24">
    <property type="entry name" value="STAS domain"/>
    <property type="match status" value="1"/>
</dbReference>
<dbReference type="PROSITE" id="PS50801">
    <property type="entry name" value="STAS"/>
    <property type="match status" value="1"/>
</dbReference>
<gene>
    <name evidence="4" type="ORF">O4213_17665</name>
</gene>
<dbReference type="PANTHER" id="PTHR33495:SF13">
    <property type="entry name" value="ANTI-SIGMA-F FACTOR ANTAGONIST RSFB"/>
    <property type="match status" value="1"/>
</dbReference>
<accession>A0ABT4MXU7</accession>
<proteinExistence type="inferred from homology"/>